<evidence type="ECO:0000313" key="2">
    <source>
        <dbReference type="Proteomes" id="UP000823775"/>
    </source>
</evidence>
<comment type="caution">
    <text evidence="1">The sequence shown here is derived from an EMBL/GenBank/DDBJ whole genome shotgun (WGS) entry which is preliminary data.</text>
</comment>
<accession>A0ABS8T5D8</accession>
<reference evidence="1 2" key="1">
    <citation type="journal article" date="2021" name="BMC Genomics">
        <title>Datura genome reveals duplications of psychoactive alkaloid biosynthetic genes and high mutation rate following tissue culture.</title>
        <authorList>
            <person name="Rajewski A."/>
            <person name="Carter-House D."/>
            <person name="Stajich J."/>
            <person name="Litt A."/>
        </authorList>
    </citation>
    <scope>NUCLEOTIDE SEQUENCE [LARGE SCALE GENOMIC DNA]</scope>
    <source>
        <strain evidence="1">AR-01</strain>
    </source>
</reference>
<proteinExistence type="predicted"/>
<keyword evidence="2" id="KW-1185">Reference proteome</keyword>
<protein>
    <submittedName>
        <fullName evidence="1">Uncharacterized protein</fullName>
    </submittedName>
</protein>
<dbReference type="EMBL" id="JACEIK010001115">
    <property type="protein sequence ID" value="MCD7466150.1"/>
    <property type="molecule type" value="Genomic_DNA"/>
</dbReference>
<gene>
    <name evidence="1" type="ORF">HAX54_002574</name>
</gene>
<organism evidence="1 2">
    <name type="scientific">Datura stramonium</name>
    <name type="common">Jimsonweed</name>
    <name type="synonym">Common thornapple</name>
    <dbReference type="NCBI Taxonomy" id="4076"/>
    <lineage>
        <taxon>Eukaryota</taxon>
        <taxon>Viridiplantae</taxon>
        <taxon>Streptophyta</taxon>
        <taxon>Embryophyta</taxon>
        <taxon>Tracheophyta</taxon>
        <taxon>Spermatophyta</taxon>
        <taxon>Magnoliopsida</taxon>
        <taxon>eudicotyledons</taxon>
        <taxon>Gunneridae</taxon>
        <taxon>Pentapetalae</taxon>
        <taxon>asterids</taxon>
        <taxon>lamiids</taxon>
        <taxon>Solanales</taxon>
        <taxon>Solanaceae</taxon>
        <taxon>Solanoideae</taxon>
        <taxon>Datureae</taxon>
        <taxon>Datura</taxon>
    </lineage>
</organism>
<name>A0ABS8T5D8_DATST</name>
<sequence>MTSRVDKGKEVAVSSKGLKPLRKGVASSLSVQKVPPARRFGVKAMEEHGLKWFNAYKEEKCAPENWIEEGRLVLDFPTIRDTIQELGRGYVFAEQEECNLTLLPGGQEVKMALIRHSHSLT</sequence>
<dbReference type="Proteomes" id="UP000823775">
    <property type="component" value="Unassembled WGS sequence"/>
</dbReference>
<evidence type="ECO:0000313" key="1">
    <source>
        <dbReference type="EMBL" id="MCD7466150.1"/>
    </source>
</evidence>